<protein>
    <submittedName>
        <fullName evidence="5">NAD_binding_1 domain-containing protein</fullName>
    </submittedName>
</protein>
<dbReference type="PROSITE" id="PS51384">
    <property type="entry name" value="FAD_FR"/>
    <property type="match status" value="1"/>
</dbReference>
<dbReference type="InterPro" id="IPR001433">
    <property type="entry name" value="OxRdtase_FAD/NAD-bd"/>
</dbReference>
<keyword evidence="6" id="KW-1185">Reference proteome</keyword>
<feature type="non-terminal residue" evidence="5">
    <location>
        <position position="343"/>
    </location>
</feature>
<dbReference type="GO" id="GO:0016491">
    <property type="term" value="F:oxidoreductase activity"/>
    <property type="evidence" value="ECO:0007669"/>
    <property type="project" value="InterPro"/>
</dbReference>
<dbReference type="CDD" id="cd00322">
    <property type="entry name" value="FNR_like"/>
    <property type="match status" value="1"/>
</dbReference>
<proteinExistence type="predicted"/>
<gene>
    <name evidence="5" type="ORF">HaLaN_22609</name>
</gene>
<keyword evidence="3" id="KW-0274">FAD</keyword>
<dbReference type="InterPro" id="IPR017938">
    <property type="entry name" value="Riboflavin_synthase-like_b-brl"/>
</dbReference>
<dbReference type="Pfam" id="PF00175">
    <property type="entry name" value="NAD_binding_1"/>
    <property type="match status" value="1"/>
</dbReference>
<dbReference type="PANTHER" id="PTHR47215:SF1">
    <property type="entry name" value="F9L1.8 PROTEIN"/>
    <property type="match status" value="1"/>
</dbReference>
<dbReference type="Gene3D" id="2.40.30.10">
    <property type="entry name" value="Translation factors"/>
    <property type="match status" value="1"/>
</dbReference>
<accession>A0A6A0A095</accession>
<dbReference type="PANTHER" id="PTHR47215">
    <property type="match status" value="1"/>
</dbReference>
<comment type="cofactor">
    <cofactor evidence="1">
        <name>FAD</name>
        <dbReference type="ChEBI" id="CHEBI:57692"/>
    </cofactor>
</comment>
<dbReference type="InterPro" id="IPR017927">
    <property type="entry name" value="FAD-bd_FR_type"/>
</dbReference>
<dbReference type="Proteomes" id="UP000485058">
    <property type="component" value="Unassembled WGS sequence"/>
</dbReference>
<dbReference type="PRINTS" id="PR00371">
    <property type="entry name" value="FPNCR"/>
</dbReference>
<dbReference type="InterPro" id="IPR039261">
    <property type="entry name" value="FNR_nucleotide-bd"/>
</dbReference>
<reference evidence="5 6" key="1">
    <citation type="submission" date="2020-02" db="EMBL/GenBank/DDBJ databases">
        <title>Draft genome sequence of Haematococcus lacustris strain NIES-144.</title>
        <authorList>
            <person name="Morimoto D."/>
            <person name="Nakagawa S."/>
            <person name="Yoshida T."/>
            <person name="Sawayama S."/>
        </authorList>
    </citation>
    <scope>NUCLEOTIDE SEQUENCE [LARGE SCALE GENOMIC DNA]</scope>
    <source>
        <strain evidence="5 6">NIES-144</strain>
    </source>
</reference>
<dbReference type="AlphaFoldDB" id="A0A6A0A095"/>
<dbReference type="EMBL" id="BLLF01002624">
    <property type="protein sequence ID" value="GFH24756.1"/>
    <property type="molecule type" value="Genomic_DNA"/>
</dbReference>
<keyword evidence="2" id="KW-0285">Flavoprotein</keyword>
<evidence type="ECO:0000256" key="2">
    <source>
        <dbReference type="ARBA" id="ARBA00022630"/>
    </source>
</evidence>
<evidence type="ECO:0000259" key="4">
    <source>
        <dbReference type="PROSITE" id="PS51384"/>
    </source>
</evidence>
<organism evidence="5 6">
    <name type="scientific">Haematococcus lacustris</name>
    <name type="common">Green alga</name>
    <name type="synonym">Haematococcus pluvialis</name>
    <dbReference type="NCBI Taxonomy" id="44745"/>
    <lineage>
        <taxon>Eukaryota</taxon>
        <taxon>Viridiplantae</taxon>
        <taxon>Chlorophyta</taxon>
        <taxon>core chlorophytes</taxon>
        <taxon>Chlorophyceae</taxon>
        <taxon>CS clade</taxon>
        <taxon>Chlamydomonadales</taxon>
        <taxon>Haematococcaceae</taxon>
        <taxon>Haematococcus</taxon>
    </lineage>
</organism>
<dbReference type="SUPFAM" id="SSF63380">
    <property type="entry name" value="Riboflavin synthase domain-like"/>
    <property type="match status" value="1"/>
</dbReference>
<dbReference type="SUPFAM" id="SSF52343">
    <property type="entry name" value="Ferredoxin reductase-like, C-terminal NADP-linked domain"/>
    <property type="match status" value="1"/>
</dbReference>
<comment type="caution">
    <text evidence="5">The sequence shown here is derived from an EMBL/GenBank/DDBJ whole genome shotgun (WGS) entry which is preliminary data.</text>
</comment>
<dbReference type="Gene3D" id="3.40.50.80">
    <property type="entry name" value="Nucleotide-binding domain of ferredoxin-NADP reductase (FNR) module"/>
    <property type="match status" value="1"/>
</dbReference>
<evidence type="ECO:0000313" key="5">
    <source>
        <dbReference type="EMBL" id="GFH24756.1"/>
    </source>
</evidence>
<evidence type="ECO:0000256" key="1">
    <source>
        <dbReference type="ARBA" id="ARBA00001974"/>
    </source>
</evidence>
<dbReference type="InterPro" id="IPR001709">
    <property type="entry name" value="Flavoprot_Pyr_Nucl_cyt_Rdtase"/>
</dbReference>
<sequence length="343" mass="36519">SSSGSCCRRILARFSVSACPAALLISHTRSQGSTVMQAPSALIRCRSQPTPCLEARGQCHKPSMKFLLPFSASARCCTTLPDVRTSDHSTALAPAQLSMRHSRRAVVTRASWGAPVEFKPAKIVSNKLAVPGMHTLLVDVGKDIAAGFTKPGQYIQAKVSGEGKAGFFAIASPPDVNNQGVLELLIKVQPGSPAEALCALQAGQELQVSPVQGKGFPVDRIPAAEYPTILMFATGSGISPIKSVIESGVLGSRPDLRLYYGTQSEEVTAYQSLLSQWQAEGVKVTQVFSGSTKRYVQDVLAEEVAHLPDASKVGVLLCGHKEMCNAVTEQLKGRGVQQILMNF</sequence>
<feature type="non-terminal residue" evidence="5">
    <location>
        <position position="1"/>
    </location>
</feature>
<name>A0A6A0A095_HAELA</name>
<feature type="domain" description="FAD-binding FR-type" evidence="4">
    <location>
        <begin position="116"/>
        <end position="218"/>
    </location>
</feature>
<evidence type="ECO:0000256" key="3">
    <source>
        <dbReference type="ARBA" id="ARBA00022827"/>
    </source>
</evidence>
<evidence type="ECO:0000313" key="6">
    <source>
        <dbReference type="Proteomes" id="UP000485058"/>
    </source>
</evidence>